<evidence type="ECO:0000313" key="2">
    <source>
        <dbReference type="Proteomes" id="UP000324222"/>
    </source>
</evidence>
<accession>A0A5B7FYI8</accession>
<dbReference type="Proteomes" id="UP000324222">
    <property type="component" value="Unassembled WGS sequence"/>
</dbReference>
<keyword evidence="2" id="KW-1185">Reference proteome</keyword>
<dbReference type="AlphaFoldDB" id="A0A5B7FYI8"/>
<name>A0A5B7FYI8_PORTR</name>
<sequence>MEWCSGVKCQVADESQVFKCQFVRCEVLIDGPSLDGNTEEGRYGGPWSTRTSARAVRVSQVSFATIES</sequence>
<reference evidence="1 2" key="1">
    <citation type="submission" date="2019-05" db="EMBL/GenBank/DDBJ databases">
        <title>Another draft genome of Portunus trituberculatus and its Hox gene families provides insights of decapod evolution.</title>
        <authorList>
            <person name="Jeong J.-H."/>
            <person name="Song I."/>
            <person name="Kim S."/>
            <person name="Choi T."/>
            <person name="Kim D."/>
            <person name="Ryu S."/>
            <person name="Kim W."/>
        </authorList>
    </citation>
    <scope>NUCLEOTIDE SEQUENCE [LARGE SCALE GENOMIC DNA]</scope>
    <source>
        <tissue evidence="1">Muscle</tissue>
    </source>
</reference>
<organism evidence="1 2">
    <name type="scientific">Portunus trituberculatus</name>
    <name type="common">Swimming crab</name>
    <name type="synonym">Neptunus trituberculatus</name>
    <dbReference type="NCBI Taxonomy" id="210409"/>
    <lineage>
        <taxon>Eukaryota</taxon>
        <taxon>Metazoa</taxon>
        <taxon>Ecdysozoa</taxon>
        <taxon>Arthropoda</taxon>
        <taxon>Crustacea</taxon>
        <taxon>Multicrustacea</taxon>
        <taxon>Malacostraca</taxon>
        <taxon>Eumalacostraca</taxon>
        <taxon>Eucarida</taxon>
        <taxon>Decapoda</taxon>
        <taxon>Pleocyemata</taxon>
        <taxon>Brachyura</taxon>
        <taxon>Eubrachyura</taxon>
        <taxon>Portunoidea</taxon>
        <taxon>Portunidae</taxon>
        <taxon>Portuninae</taxon>
        <taxon>Portunus</taxon>
    </lineage>
</organism>
<protein>
    <submittedName>
        <fullName evidence="1">Uncharacterized protein</fullName>
    </submittedName>
</protein>
<dbReference type="EMBL" id="VSRR010009265">
    <property type="protein sequence ID" value="MPC50073.1"/>
    <property type="molecule type" value="Genomic_DNA"/>
</dbReference>
<gene>
    <name evidence="1" type="ORF">E2C01_043895</name>
</gene>
<proteinExistence type="predicted"/>
<comment type="caution">
    <text evidence="1">The sequence shown here is derived from an EMBL/GenBank/DDBJ whole genome shotgun (WGS) entry which is preliminary data.</text>
</comment>
<evidence type="ECO:0000313" key="1">
    <source>
        <dbReference type="EMBL" id="MPC50073.1"/>
    </source>
</evidence>